<feature type="compositionally biased region" description="Basic and acidic residues" evidence="1">
    <location>
        <begin position="285"/>
        <end position="295"/>
    </location>
</feature>
<dbReference type="PANTHER" id="PTHR34059">
    <property type="entry name" value="EXPRESSED PROTEIN"/>
    <property type="match status" value="1"/>
</dbReference>
<name>A0A843WUB0_COLES</name>
<organism evidence="2 3">
    <name type="scientific">Colocasia esculenta</name>
    <name type="common">Wild taro</name>
    <name type="synonym">Arum esculentum</name>
    <dbReference type="NCBI Taxonomy" id="4460"/>
    <lineage>
        <taxon>Eukaryota</taxon>
        <taxon>Viridiplantae</taxon>
        <taxon>Streptophyta</taxon>
        <taxon>Embryophyta</taxon>
        <taxon>Tracheophyta</taxon>
        <taxon>Spermatophyta</taxon>
        <taxon>Magnoliopsida</taxon>
        <taxon>Liliopsida</taxon>
        <taxon>Araceae</taxon>
        <taxon>Aroideae</taxon>
        <taxon>Colocasieae</taxon>
        <taxon>Colocasia</taxon>
    </lineage>
</organism>
<sequence length="490" mass="53419">MAELDALKATPYHKLAPEQNPPKPITSLLSRAAIFLLVAALPFFPSQAPEFVNQTLLTRGWELLHLLLVGIAVSYGLFSQRNAESASEKEAALPCADGTPQSYLTQLLQVSPVFDEEGPGTPSGPEESRLGMWTSRYHRGEPTVMVAPGSPGDGRRLLLPVRSLRSPVPHADSPGGREEHEKHWIAGAGALSFPRGRVEDRKVREAGTVLEYPPAQKEELAGDRVVDLPSTIPWRLRSARMDLKEEMANAVAFRSLSFRSLPSRPSSASPSPRRLSPRSSLSPEPRAKSNEDPWKRKVLFNASPPPPPPPPPPFFHKTPSPPPIRKIACRSFRDELTTSNVGNRGRDDDRGWSSDLGSPCSPGLSYYSMGRSVRTVRPREVPRDTSADVATPVTVEKEKRKKKTSEAVDDRAATASDGRDSAEASGCPSNAGELPGAALGGGAVEQLQEAEENEVDKKADEFIAKFREQIRLQRIDSIKKTVAPGISRKP</sequence>
<dbReference type="OrthoDB" id="1080706at2759"/>
<dbReference type="Proteomes" id="UP000652761">
    <property type="component" value="Unassembled WGS sequence"/>
</dbReference>
<feature type="region of interest" description="Disordered" evidence="1">
    <location>
        <begin position="260"/>
        <end position="457"/>
    </location>
</feature>
<feature type="compositionally biased region" description="Pro residues" evidence="1">
    <location>
        <begin position="303"/>
        <end position="324"/>
    </location>
</feature>
<dbReference type="Pfam" id="PF05553">
    <property type="entry name" value="DUF761"/>
    <property type="match status" value="1"/>
</dbReference>
<keyword evidence="3" id="KW-1185">Reference proteome</keyword>
<evidence type="ECO:0000313" key="3">
    <source>
        <dbReference type="Proteomes" id="UP000652761"/>
    </source>
</evidence>
<feature type="compositionally biased region" description="Low complexity" evidence="1">
    <location>
        <begin position="260"/>
        <end position="284"/>
    </location>
</feature>
<accession>A0A843WUB0</accession>
<dbReference type="PANTHER" id="PTHR34059:SF1">
    <property type="entry name" value="EXPRESSED PROTEIN"/>
    <property type="match status" value="1"/>
</dbReference>
<dbReference type="InterPro" id="IPR008480">
    <property type="entry name" value="DUF761_pln"/>
</dbReference>
<evidence type="ECO:0000313" key="2">
    <source>
        <dbReference type="EMBL" id="MQM07514.1"/>
    </source>
</evidence>
<reference evidence="2" key="1">
    <citation type="submission" date="2017-07" db="EMBL/GenBank/DDBJ databases">
        <title>Taro Niue Genome Assembly and Annotation.</title>
        <authorList>
            <person name="Atibalentja N."/>
            <person name="Keating K."/>
            <person name="Fields C.J."/>
        </authorList>
    </citation>
    <scope>NUCLEOTIDE SEQUENCE</scope>
    <source>
        <strain evidence="2">Niue_2</strain>
        <tissue evidence="2">Leaf</tissue>
    </source>
</reference>
<dbReference type="EMBL" id="NMUH01003891">
    <property type="protein sequence ID" value="MQM07514.1"/>
    <property type="molecule type" value="Genomic_DNA"/>
</dbReference>
<feature type="compositionally biased region" description="Basic and acidic residues" evidence="1">
    <location>
        <begin position="377"/>
        <end position="386"/>
    </location>
</feature>
<feature type="compositionally biased region" description="Basic and acidic residues" evidence="1">
    <location>
        <begin position="404"/>
        <end position="422"/>
    </location>
</feature>
<comment type="caution">
    <text evidence="2">The sequence shown here is derived from an EMBL/GenBank/DDBJ whole genome shotgun (WGS) entry which is preliminary data.</text>
</comment>
<gene>
    <name evidence="2" type="ORF">Taro_040355</name>
</gene>
<proteinExistence type="predicted"/>
<dbReference type="AlphaFoldDB" id="A0A843WUB0"/>
<protein>
    <submittedName>
        <fullName evidence="2">Uncharacterized protein</fullName>
    </submittedName>
</protein>
<evidence type="ECO:0000256" key="1">
    <source>
        <dbReference type="SAM" id="MobiDB-lite"/>
    </source>
</evidence>